<evidence type="ECO:0000313" key="2">
    <source>
        <dbReference type="EMBL" id="CAB4138105.1"/>
    </source>
</evidence>
<reference evidence="2" key="1">
    <citation type="submission" date="2020-04" db="EMBL/GenBank/DDBJ databases">
        <authorList>
            <person name="Chiriac C."/>
            <person name="Salcher M."/>
            <person name="Ghai R."/>
            <person name="Kavagutti S V."/>
        </authorList>
    </citation>
    <scope>NUCLEOTIDE SEQUENCE</scope>
</reference>
<dbReference type="InterPro" id="IPR029063">
    <property type="entry name" value="SAM-dependent_MTases_sf"/>
</dbReference>
<dbReference type="InterPro" id="IPR013216">
    <property type="entry name" value="Methyltransf_11"/>
</dbReference>
<sequence length="251" mass="29072">MFRNAEESHAHSLQTLNTLFEYDDFMESIGTVIDLGCGAGLDLEWWATRTTRDDVPTPLNIQCTGIDLDNRLSLTQKYSNVRYQQANFENNISVKKDNFFDVLWCHDAFQYVINPLATLKHWWNVAADGAMLALIIPQTTNFQQRHSAFTQPSGCYYHYTLVNLIHMLSVSGWDCRSGFFLKRPTDRWLHAIVYKSDKAPMDPQTTTWYDLADLELLPETADECIRKYGELRQPELVLPWIDKSLMHLGQQ</sequence>
<evidence type="ECO:0000259" key="1">
    <source>
        <dbReference type="Pfam" id="PF08241"/>
    </source>
</evidence>
<dbReference type="CDD" id="cd02440">
    <property type="entry name" value="AdoMet_MTases"/>
    <property type="match status" value="1"/>
</dbReference>
<organism evidence="2">
    <name type="scientific">uncultured Caudovirales phage</name>
    <dbReference type="NCBI Taxonomy" id="2100421"/>
    <lineage>
        <taxon>Viruses</taxon>
        <taxon>Duplodnaviria</taxon>
        <taxon>Heunggongvirae</taxon>
        <taxon>Uroviricota</taxon>
        <taxon>Caudoviricetes</taxon>
        <taxon>Peduoviridae</taxon>
        <taxon>Maltschvirus</taxon>
        <taxon>Maltschvirus maltsch</taxon>
    </lineage>
</organism>
<protein>
    <submittedName>
        <fullName evidence="2">AdoMet_MTases domain containing protein</fullName>
    </submittedName>
</protein>
<feature type="domain" description="Methyltransferase type 11" evidence="1">
    <location>
        <begin position="34"/>
        <end position="133"/>
    </location>
</feature>
<dbReference type="SUPFAM" id="SSF53335">
    <property type="entry name" value="S-adenosyl-L-methionine-dependent methyltransferases"/>
    <property type="match status" value="1"/>
</dbReference>
<name>A0A6J5LUH2_9CAUD</name>
<dbReference type="EMBL" id="LR796341">
    <property type="protein sequence ID" value="CAB4138105.1"/>
    <property type="molecule type" value="Genomic_DNA"/>
</dbReference>
<dbReference type="Pfam" id="PF08241">
    <property type="entry name" value="Methyltransf_11"/>
    <property type="match status" value="1"/>
</dbReference>
<proteinExistence type="predicted"/>
<accession>A0A6J5LUH2</accession>
<gene>
    <name evidence="2" type="ORF">UFOVP328_298</name>
</gene>
<dbReference type="Gene3D" id="3.40.50.150">
    <property type="entry name" value="Vaccinia Virus protein VP39"/>
    <property type="match status" value="1"/>
</dbReference>